<dbReference type="EMBL" id="AZGY01000006">
    <property type="protein sequence ID" value="KZZ97313.1"/>
    <property type="molecule type" value="Genomic_DNA"/>
</dbReference>
<dbReference type="Proteomes" id="UP000078544">
    <property type="component" value="Unassembled WGS sequence"/>
</dbReference>
<reference evidence="2 3" key="1">
    <citation type="journal article" date="2016" name="Genome Biol. Evol.">
        <title>Divergent and convergent evolution of fungal pathogenicity.</title>
        <authorList>
            <person name="Shang Y."/>
            <person name="Xiao G."/>
            <person name="Zheng P."/>
            <person name="Cen K."/>
            <person name="Zhan S."/>
            <person name="Wang C."/>
        </authorList>
    </citation>
    <scope>NUCLEOTIDE SEQUENCE [LARGE SCALE GENOMIC DNA]</scope>
    <source>
        <strain evidence="2 3">RCEF 2490</strain>
    </source>
</reference>
<evidence type="ECO:0000313" key="3">
    <source>
        <dbReference type="Proteomes" id="UP000078544"/>
    </source>
</evidence>
<gene>
    <name evidence="2" type="ORF">AAL_03277</name>
</gene>
<accession>A0A168D3I1</accession>
<protein>
    <submittedName>
        <fullName evidence="2">Uncharacterized protein</fullName>
    </submittedName>
</protein>
<name>A0A168D3I1_9HYPO</name>
<feature type="signal peptide" evidence="1">
    <location>
        <begin position="1"/>
        <end position="17"/>
    </location>
</feature>
<dbReference type="AlphaFoldDB" id="A0A168D3I1"/>
<comment type="caution">
    <text evidence="2">The sequence shown here is derived from an EMBL/GenBank/DDBJ whole genome shotgun (WGS) entry which is preliminary data.</text>
</comment>
<evidence type="ECO:0000256" key="1">
    <source>
        <dbReference type="SAM" id="SignalP"/>
    </source>
</evidence>
<proteinExistence type="predicted"/>
<sequence>MVRLCVAVVVFAVATMAISIKDLNGRAEGSKDAPKANIEEDRQWLADMAAAAGDIRALLEEAAKMP</sequence>
<keyword evidence="3" id="KW-1185">Reference proteome</keyword>
<feature type="chain" id="PRO_5007896117" evidence="1">
    <location>
        <begin position="18"/>
        <end position="66"/>
    </location>
</feature>
<organism evidence="2 3">
    <name type="scientific">Moelleriella libera RCEF 2490</name>
    <dbReference type="NCBI Taxonomy" id="1081109"/>
    <lineage>
        <taxon>Eukaryota</taxon>
        <taxon>Fungi</taxon>
        <taxon>Dikarya</taxon>
        <taxon>Ascomycota</taxon>
        <taxon>Pezizomycotina</taxon>
        <taxon>Sordariomycetes</taxon>
        <taxon>Hypocreomycetidae</taxon>
        <taxon>Hypocreales</taxon>
        <taxon>Clavicipitaceae</taxon>
        <taxon>Moelleriella</taxon>
    </lineage>
</organism>
<evidence type="ECO:0000313" key="2">
    <source>
        <dbReference type="EMBL" id="KZZ97313.1"/>
    </source>
</evidence>
<keyword evidence="1" id="KW-0732">Signal</keyword>